<evidence type="ECO:0000313" key="2">
    <source>
        <dbReference type="EMBL" id="TNN39748.1"/>
    </source>
</evidence>
<protein>
    <submittedName>
        <fullName evidence="2">Uncharacterized protein</fullName>
    </submittedName>
</protein>
<evidence type="ECO:0000313" key="3">
    <source>
        <dbReference type="Proteomes" id="UP000314294"/>
    </source>
</evidence>
<dbReference type="EMBL" id="SRLO01001252">
    <property type="protein sequence ID" value="TNN39748.1"/>
    <property type="molecule type" value="Genomic_DNA"/>
</dbReference>
<reference evidence="2 3" key="1">
    <citation type="submission" date="2019-03" db="EMBL/GenBank/DDBJ databases">
        <title>First draft genome of Liparis tanakae, snailfish: a comprehensive survey of snailfish specific genes.</title>
        <authorList>
            <person name="Kim W."/>
            <person name="Song I."/>
            <person name="Jeong J.-H."/>
            <person name="Kim D."/>
            <person name="Kim S."/>
            <person name="Ryu S."/>
            <person name="Song J.Y."/>
            <person name="Lee S.K."/>
        </authorList>
    </citation>
    <scope>NUCLEOTIDE SEQUENCE [LARGE SCALE GENOMIC DNA]</scope>
    <source>
        <tissue evidence="2">Muscle</tissue>
    </source>
</reference>
<dbReference type="Proteomes" id="UP000314294">
    <property type="component" value="Unassembled WGS sequence"/>
</dbReference>
<feature type="region of interest" description="Disordered" evidence="1">
    <location>
        <begin position="49"/>
        <end position="71"/>
    </location>
</feature>
<proteinExistence type="predicted"/>
<organism evidence="2 3">
    <name type="scientific">Liparis tanakae</name>
    <name type="common">Tanaka's snailfish</name>
    <dbReference type="NCBI Taxonomy" id="230148"/>
    <lineage>
        <taxon>Eukaryota</taxon>
        <taxon>Metazoa</taxon>
        <taxon>Chordata</taxon>
        <taxon>Craniata</taxon>
        <taxon>Vertebrata</taxon>
        <taxon>Euteleostomi</taxon>
        <taxon>Actinopterygii</taxon>
        <taxon>Neopterygii</taxon>
        <taxon>Teleostei</taxon>
        <taxon>Neoteleostei</taxon>
        <taxon>Acanthomorphata</taxon>
        <taxon>Eupercaria</taxon>
        <taxon>Perciformes</taxon>
        <taxon>Cottioidei</taxon>
        <taxon>Cottales</taxon>
        <taxon>Liparidae</taxon>
        <taxon>Liparis</taxon>
    </lineage>
</organism>
<name>A0A4Z2FF16_9TELE</name>
<evidence type="ECO:0000256" key="1">
    <source>
        <dbReference type="SAM" id="MobiDB-lite"/>
    </source>
</evidence>
<comment type="caution">
    <text evidence="2">The sequence shown here is derived from an EMBL/GenBank/DDBJ whole genome shotgun (WGS) entry which is preliminary data.</text>
</comment>
<keyword evidence="3" id="KW-1185">Reference proteome</keyword>
<sequence length="127" mass="14290">MMSHLRELSGVSIAARRNGDKAPAECRRVRSTRGSTRLMLTKHVLQVTNRVKGQLDPRDPSPWNPLGPPEDWRPPTALQTFHCLIAGLTCQDWDPRSLDLFMTPQAGDLLRSTTFTLTSRPCVLPWS</sequence>
<dbReference type="AlphaFoldDB" id="A0A4Z2FF16"/>
<accession>A0A4Z2FF16</accession>
<gene>
    <name evidence="2" type="ORF">EYF80_050080</name>
</gene>